<comment type="caution">
    <text evidence="1">The sequence shown here is derived from an EMBL/GenBank/DDBJ whole genome shotgun (WGS) entry which is preliminary data.</text>
</comment>
<evidence type="ECO:0000313" key="1">
    <source>
        <dbReference type="EMBL" id="MFD0794868.1"/>
    </source>
</evidence>
<evidence type="ECO:0000313" key="2">
    <source>
        <dbReference type="Proteomes" id="UP001597010"/>
    </source>
</evidence>
<accession>A0ABW3AUY3</accession>
<keyword evidence="2" id="KW-1185">Reference proteome</keyword>
<dbReference type="EMBL" id="JBHTHZ010000013">
    <property type="protein sequence ID" value="MFD0794868.1"/>
    <property type="molecule type" value="Genomic_DNA"/>
</dbReference>
<sequence length="57" mass="6550">MAVIAYYIAQLSIPDDYSITIGDWKPFKITAAYCFSAVTTLILTEKYIPRKVTTRTW</sequence>
<protein>
    <submittedName>
        <fullName evidence="1">Uncharacterized protein</fullName>
    </submittedName>
</protein>
<organism evidence="1 2">
    <name type="scientific">Mucilaginibacter litoreus</name>
    <dbReference type="NCBI Taxonomy" id="1048221"/>
    <lineage>
        <taxon>Bacteria</taxon>
        <taxon>Pseudomonadati</taxon>
        <taxon>Bacteroidota</taxon>
        <taxon>Sphingobacteriia</taxon>
        <taxon>Sphingobacteriales</taxon>
        <taxon>Sphingobacteriaceae</taxon>
        <taxon>Mucilaginibacter</taxon>
    </lineage>
</organism>
<name>A0ABW3AUY3_9SPHI</name>
<gene>
    <name evidence="1" type="ORF">ACFQZX_14675</name>
</gene>
<reference evidence="2" key="1">
    <citation type="journal article" date="2019" name="Int. J. Syst. Evol. Microbiol.">
        <title>The Global Catalogue of Microorganisms (GCM) 10K type strain sequencing project: providing services to taxonomists for standard genome sequencing and annotation.</title>
        <authorList>
            <consortium name="The Broad Institute Genomics Platform"/>
            <consortium name="The Broad Institute Genome Sequencing Center for Infectious Disease"/>
            <person name="Wu L."/>
            <person name="Ma J."/>
        </authorList>
    </citation>
    <scope>NUCLEOTIDE SEQUENCE [LARGE SCALE GENOMIC DNA]</scope>
    <source>
        <strain evidence="2">CCUG 61484</strain>
    </source>
</reference>
<dbReference type="Proteomes" id="UP001597010">
    <property type="component" value="Unassembled WGS sequence"/>
</dbReference>
<proteinExistence type="predicted"/>